<keyword evidence="3" id="KW-0378">Hydrolase</keyword>
<dbReference type="EMBL" id="CP015163">
    <property type="protein sequence ID" value="AXB41885.1"/>
    <property type="molecule type" value="Genomic_DNA"/>
</dbReference>
<dbReference type="OrthoDB" id="292013at2"/>
<organism evidence="3 4">
    <name type="scientific">Amycolatopsis albispora</name>
    <dbReference type="NCBI Taxonomy" id="1804986"/>
    <lineage>
        <taxon>Bacteria</taxon>
        <taxon>Bacillati</taxon>
        <taxon>Actinomycetota</taxon>
        <taxon>Actinomycetes</taxon>
        <taxon>Pseudonocardiales</taxon>
        <taxon>Pseudonocardiaceae</taxon>
        <taxon>Amycolatopsis</taxon>
    </lineage>
</organism>
<gene>
    <name evidence="3" type="ORF">A4R43_04555</name>
</gene>
<reference evidence="3 4" key="1">
    <citation type="submission" date="2016-04" db="EMBL/GenBank/DDBJ databases">
        <title>Complete genome sequence and analysis of deep-sea sediment isolate, Amycolatopsis sp. WP1.</title>
        <authorList>
            <person name="Wang H."/>
            <person name="Chen S."/>
            <person name="Wu Q."/>
        </authorList>
    </citation>
    <scope>NUCLEOTIDE SEQUENCE [LARGE SCALE GENOMIC DNA]</scope>
    <source>
        <strain evidence="3 4">WP1</strain>
    </source>
</reference>
<evidence type="ECO:0000256" key="1">
    <source>
        <dbReference type="SAM" id="SignalP"/>
    </source>
</evidence>
<dbReference type="Gene3D" id="3.60.10.10">
    <property type="entry name" value="Endonuclease/exonuclease/phosphatase"/>
    <property type="match status" value="1"/>
</dbReference>
<feature type="domain" description="Endonuclease/exonuclease/phosphatase" evidence="2">
    <location>
        <begin position="38"/>
        <end position="389"/>
    </location>
</feature>
<evidence type="ECO:0000313" key="4">
    <source>
        <dbReference type="Proteomes" id="UP000250434"/>
    </source>
</evidence>
<keyword evidence="1" id="KW-0732">Signal</keyword>
<evidence type="ECO:0000313" key="3">
    <source>
        <dbReference type="EMBL" id="AXB41885.1"/>
    </source>
</evidence>
<feature type="chain" id="PRO_5017079518" evidence="1">
    <location>
        <begin position="27"/>
        <end position="402"/>
    </location>
</feature>
<dbReference type="Pfam" id="PF03372">
    <property type="entry name" value="Exo_endo_phos"/>
    <property type="match status" value="1"/>
</dbReference>
<dbReference type="InterPro" id="IPR005135">
    <property type="entry name" value="Endo/exonuclease/phosphatase"/>
</dbReference>
<name>A0A344L1G1_9PSEU</name>
<keyword evidence="3" id="KW-0255">Endonuclease</keyword>
<evidence type="ECO:0000259" key="2">
    <source>
        <dbReference type="Pfam" id="PF03372"/>
    </source>
</evidence>
<dbReference type="KEGG" id="aab:A4R43_04555"/>
<proteinExistence type="predicted"/>
<dbReference type="InterPro" id="IPR036691">
    <property type="entry name" value="Endo/exonu/phosph_ase_sf"/>
</dbReference>
<keyword evidence="4" id="KW-1185">Reference proteome</keyword>
<accession>A0A344L1G1</accession>
<dbReference type="SUPFAM" id="SSF56219">
    <property type="entry name" value="DNase I-like"/>
    <property type="match status" value="1"/>
</dbReference>
<dbReference type="Proteomes" id="UP000250434">
    <property type="component" value="Chromosome"/>
</dbReference>
<protein>
    <submittedName>
        <fullName evidence="3">Endonuclease</fullName>
    </submittedName>
</protein>
<sequence>MQRSRWILTSVLAATALVAAGAPATADSTAAKSVRFATFNASLNRAQAGQLVADLSTPDNAQAREAAEVIQRNRPDVLLVNEFDYVPGNAAADLFRRNYLNIGQNGAAPIDYPYAFTAPSNTGVSTGFDLDRNGKVEGGNDAHGFGTFEGQYGMLVLSKYPIDTAAARTFQRFRWADMPGALLPDDPATPAKGDWYSPEILDVLRLSSKSHWDLPVRVAGSDVHFLVSHPTPPVFDGPEDRNGTKNHDEVRFWADYVTPGKGAYIYDDRGGRGGLGPRDRFVVAGDNNADQYDGDGIDGGIERLLQAPRVIDPHPGSLGGAQAAREQGGANATHRGPAFLDTGDFADNTPGNLRVDYVLPSHGLLPWRAEVFWPLPDSPLARLNDVSDHHLVRVDVLVPRWF</sequence>
<dbReference type="GO" id="GO:0004519">
    <property type="term" value="F:endonuclease activity"/>
    <property type="evidence" value="ECO:0007669"/>
    <property type="project" value="UniProtKB-KW"/>
</dbReference>
<dbReference type="AlphaFoldDB" id="A0A344L1G1"/>
<feature type="signal peptide" evidence="1">
    <location>
        <begin position="1"/>
        <end position="26"/>
    </location>
</feature>
<keyword evidence="3" id="KW-0540">Nuclease</keyword>